<dbReference type="Gene3D" id="3.40.50.300">
    <property type="entry name" value="P-loop containing nucleotide triphosphate hydrolases"/>
    <property type="match status" value="2"/>
</dbReference>
<name>A0A9E7MP03_9CAUD</name>
<evidence type="ECO:0000259" key="3">
    <source>
        <dbReference type="Pfam" id="PF13538"/>
    </source>
</evidence>
<reference evidence="4" key="1">
    <citation type="submission" date="2022-05" db="EMBL/GenBank/DDBJ databases">
        <authorList>
            <person name="Friedrich I."/>
            <person name="Poehlein A."/>
            <person name="Schneider D."/>
            <person name="Hertel R."/>
            <person name="Daniel R."/>
        </authorList>
    </citation>
    <scope>NUCLEOTIDE SEQUENCE</scope>
</reference>
<dbReference type="InterPro" id="IPR027785">
    <property type="entry name" value="UvrD-like_helicase_C"/>
</dbReference>
<proteinExistence type="predicted"/>
<evidence type="ECO:0000313" key="4">
    <source>
        <dbReference type="EMBL" id="USN14206.1"/>
    </source>
</evidence>
<gene>
    <name evidence="4" type="ORF">KABACHOK_03730</name>
</gene>
<keyword evidence="4" id="KW-0347">Helicase</keyword>
<dbReference type="Pfam" id="PF13245">
    <property type="entry name" value="AAA_19"/>
    <property type="match status" value="1"/>
</dbReference>
<keyword evidence="4" id="KW-0378">Hydrolase</keyword>
<accession>A0A9E7MP03</accession>
<organism evidence="4 5">
    <name type="scientific">Brevundimonas phage vB_BpoS-Kabachok</name>
    <dbReference type="NCBI Taxonomy" id="2948600"/>
    <lineage>
        <taxon>Viruses</taxon>
        <taxon>Duplodnaviria</taxon>
        <taxon>Heunggongvirae</taxon>
        <taxon>Uroviricota</taxon>
        <taxon>Caudoviricetes</taxon>
        <taxon>Jeanschmidtviridae</taxon>
        <taxon>Marchewkavirus</taxon>
        <taxon>Marchewkavirus kabachok</taxon>
    </lineage>
</organism>
<dbReference type="PANTHER" id="PTHR43788">
    <property type="entry name" value="DNA2/NAM7 HELICASE FAMILY MEMBER"/>
    <property type="match status" value="1"/>
</dbReference>
<dbReference type="GO" id="GO:0005524">
    <property type="term" value="F:ATP binding"/>
    <property type="evidence" value="ECO:0007669"/>
    <property type="project" value="UniProtKB-KW"/>
</dbReference>
<dbReference type="Pfam" id="PF13538">
    <property type="entry name" value="UvrD_C_2"/>
    <property type="match status" value="1"/>
</dbReference>
<dbReference type="CDD" id="cd18809">
    <property type="entry name" value="SF1_C_RecD"/>
    <property type="match status" value="1"/>
</dbReference>
<dbReference type="Proteomes" id="UP001056685">
    <property type="component" value="Segment"/>
</dbReference>
<evidence type="ECO:0000256" key="1">
    <source>
        <dbReference type="ARBA" id="ARBA00022741"/>
    </source>
</evidence>
<protein>
    <submittedName>
        <fullName evidence="4">ATP-dependent DNA helicase</fullName>
    </submittedName>
</protein>
<evidence type="ECO:0000256" key="2">
    <source>
        <dbReference type="ARBA" id="ARBA00022840"/>
    </source>
</evidence>
<dbReference type="SUPFAM" id="SSF52540">
    <property type="entry name" value="P-loop containing nucleoside triphosphate hydrolases"/>
    <property type="match status" value="1"/>
</dbReference>
<dbReference type="GO" id="GO:0003678">
    <property type="term" value="F:DNA helicase activity"/>
    <property type="evidence" value="ECO:0007669"/>
    <property type="project" value="UniProtKB-ARBA"/>
</dbReference>
<dbReference type="PANTHER" id="PTHR43788:SF6">
    <property type="entry name" value="DNA HELICASE B"/>
    <property type="match status" value="1"/>
</dbReference>
<dbReference type="EMBL" id="ON529852">
    <property type="protein sequence ID" value="USN14206.1"/>
    <property type="molecule type" value="Genomic_DNA"/>
</dbReference>
<sequence length="448" mass="49101">MTTLTEHQGDAVRVVTARLKGEYPEDVTYIGGYAGTGKSTILPFILDDLGFKPEEIGFCAPTGKAAKIMSAKLKAQKFALPFASTIHSAIYRAKPAPVGQLENELYAAQVARDALLKSGGAHAEIVKVQATIRRLEADLENCYVEDRINFQLNGDSAIANKKVIVVDEASMVGLQMTRDLMSFKVPIIAMGDPGQLPPVGDKPGLTAGDPDFFLTEIHRQAADNPIIQLATLARQGKDLPMGQFKDSSGVVRAEVLSRRDYDPESAIQASADRRQGLDVEVPQVLCGTNRTRWRITRMYREGLASGPVGGEPLIVRKNSKEHPALVNGALATCLSEQVHLSPGQNACRMSFEDEDGAQYMDKAVFQGLFEEHYTTKKNSFSTDSRSAYRAKQRLIQLDWAYALTVHNFQGSQSDHVVLIDESGCFREDADKHLYTGITRAAETLKILV</sequence>
<dbReference type="InterPro" id="IPR027417">
    <property type="entry name" value="P-loop_NTPase"/>
</dbReference>
<dbReference type="InterPro" id="IPR050534">
    <property type="entry name" value="Coronavir_polyprotein_1ab"/>
</dbReference>
<feature type="domain" description="UvrD-like helicase C-terminal" evidence="3">
    <location>
        <begin position="400"/>
        <end position="444"/>
    </location>
</feature>
<evidence type="ECO:0000313" key="5">
    <source>
        <dbReference type="Proteomes" id="UP001056685"/>
    </source>
</evidence>
<keyword evidence="5" id="KW-1185">Reference proteome</keyword>
<keyword evidence="1" id="KW-0547">Nucleotide-binding</keyword>
<keyword evidence="2" id="KW-0067">ATP-binding</keyword>